<evidence type="ECO:0000256" key="3">
    <source>
        <dbReference type="ARBA" id="ARBA00022801"/>
    </source>
</evidence>
<evidence type="ECO:0000259" key="7">
    <source>
        <dbReference type="Pfam" id="PF16369"/>
    </source>
</evidence>
<dbReference type="PANTHER" id="PTHR43301:SF3">
    <property type="entry name" value="ARABINAN ENDO-1,5-ALPHA-L-ARABINOSIDASE A-RELATED"/>
    <property type="match status" value="1"/>
</dbReference>
<dbReference type="Gene3D" id="2.60.120.200">
    <property type="match status" value="1"/>
</dbReference>
<dbReference type="SUPFAM" id="SSF75005">
    <property type="entry name" value="Arabinanase/levansucrase/invertase"/>
    <property type="match status" value="1"/>
</dbReference>
<feature type="active site" description="Proton donor" evidence="5">
    <location>
        <position position="279"/>
    </location>
</feature>
<dbReference type="GO" id="GO:0005975">
    <property type="term" value="P:carbohydrate metabolic process"/>
    <property type="evidence" value="ECO:0007669"/>
    <property type="project" value="InterPro"/>
</dbReference>
<sequence>MSVQRDCAIPVWISTAHKRSLDAKKYAGYRASAGKSIISTETQLTKSFSLWGSVVPLAAALAACAIAPNASAQAAYTPVAFQNASVHDPSVIKSGNTYYVFGSHLASAKTTDLMKWTQMTESVSATNPLFLNGSANVYTELAETFSWAQTSTLWAPDVIKLADGKYYMYYNACKGDSPRSALGVAVADKIEGPYVNKGIILKSGMWGQASYDGAIYDALKHPNTVDPNVFFDQGGRLWMIYGSYSGGIFIMQMNPVTGMPLAGQGYGKRLMGGNHSRIEGAYVMYSPATQYYYMFTSFGGLDANGGYNMRVSRATAPDGPYYDAQGVNMANVKADPSKPLFDDASIAPYGVKIMGNFLFERKIGDAGAGIGTGYVSAGHNSAYYDAATGRHFLIFHSRFPERGEQHEIRVHQMFMNADGWPVVAPYRNTNETIAPVRREFIMGDYMYVNHAKDISATIKKSRLITLNANGSITGAVSGTWALVGNYQVEINLPGSPPFKGVFLTQWDETSKSYVTTFTATSREGVSIMGSRLMPRTDSQVTAAIYNELSLGNTGAVTGDLVLPASAARDAVITWKSSNPAVMSNTGQVTSPASDVNLTLTATITKGTSTVVKQFAVTVRKLGSMVANYTFDGNLRDATGAFGAGTLVGSKIDIAGGSISYEPGIKGSAAVFNGATGIRLPDGLISSNTYTVAMWLKPAQLTAFTTAFFGARTGDAWISFLPKGHDFVGGATMLWSGTAWYDAGLGMNIPAGQWSHVAFTVKNGAVNVYVNGARRFSGTNFPNVFTTTNGVFALGVNWWDTPYKGSMDDLRIYGAALSDGEVASIAR</sequence>
<dbReference type="Pfam" id="PF13385">
    <property type="entry name" value="Laminin_G_3"/>
    <property type="match status" value="1"/>
</dbReference>
<feature type="domain" description="Extracellular endo-alpha-(1-&gt;5)-L-arabinanase C-terminal" evidence="7">
    <location>
        <begin position="425"/>
        <end position="529"/>
    </location>
</feature>
<dbReference type="EMBL" id="WNLA01000002">
    <property type="protein sequence ID" value="MTW01683.1"/>
    <property type="molecule type" value="Genomic_DNA"/>
</dbReference>
<dbReference type="InterPro" id="IPR046780">
    <property type="entry name" value="aBig_2"/>
</dbReference>
<feature type="active site" description="Proton acceptor" evidence="5">
    <location>
        <position position="88"/>
    </location>
</feature>
<evidence type="ECO:0000256" key="4">
    <source>
        <dbReference type="ARBA" id="ARBA00023295"/>
    </source>
</evidence>
<evidence type="ECO:0000313" key="9">
    <source>
        <dbReference type="EMBL" id="MTW01683.1"/>
    </source>
</evidence>
<protein>
    <submittedName>
        <fullName evidence="9">Family 43 glycosylhydrolase</fullName>
    </submittedName>
</protein>
<dbReference type="AlphaFoldDB" id="A0A6L6PVU8"/>
<comment type="similarity">
    <text evidence="2">Belongs to the glycosyl hydrolase 43 family.</text>
</comment>
<dbReference type="Pfam" id="PF16369">
    <property type="entry name" value="GH43_C"/>
    <property type="match status" value="1"/>
</dbReference>
<organism evidence="9 10">
    <name type="scientific">Pseudoduganella ginsengisoli</name>
    <dbReference type="NCBI Taxonomy" id="1462440"/>
    <lineage>
        <taxon>Bacteria</taxon>
        <taxon>Pseudomonadati</taxon>
        <taxon>Pseudomonadota</taxon>
        <taxon>Betaproteobacteria</taxon>
        <taxon>Burkholderiales</taxon>
        <taxon>Oxalobacteraceae</taxon>
        <taxon>Telluria group</taxon>
        <taxon>Pseudoduganella</taxon>
    </lineage>
</organism>
<comment type="caution">
    <text evidence="9">The sequence shown here is derived from an EMBL/GenBank/DDBJ whole genome shotgun (WGS) entry which is preliminary data.</text>
</comment>
<evidence type="ECO:0000256" key="1">
    <source>
        <dbReference type="ARBA" id="ARBA00004834"/>
    </source>
</evidence>
<proteinExistence type="inferred from homology"/>
<dbReference type="InterPro" id="IPR050727">
    <property type="entry name" value="GH43_arabinanases"/>
</dbReference>
<name>A0A6L6PVU8_9BURK</name>
<reference evidence="9 10" key="1">
    <citation type="submission" date="2019-11" db="EMBL/GenBank/DDBJ databases">
        <title>Type strains purchased from KCTC, JCM and DSMZ.</title>
        <authorList>
            <person name="Lu H."/>
        </authorList>
    </citation>
    <scope>NUCLEOTIDE SEQUENCE [LARGE SCALE GENOMIC DNA]</scope>
    <source>
        <strain evidence="9 10">KCTC 42409</strain>
    </source>
</reference>
<evidence type="ECO:0000259" key="8">
    <source>
        <dbReference type="Pfam" id="PF20578"/>
    </source>
</evidence>
<dbReference type="InterPro" id="IPR023296">
    <property type="entry name" value="Glyco_hydro_beta-prop_sf"/>
</dbReference>
<dbReference type="InterPro" id="IPR032291">
    <property type="entry name" value="Abn2_C"/>
</dbReference>
<dbReference type="Pfam" id="PF20578">
    <property type="entry name" value="aBig_2"/>
    <property type="match status" value="1"/>
</dbReference>
<accession>A0A6L6PVU8</accession>
<keyword evidence="3 9" id="KW-0378">Hydrolase</keyword>
<dbReference type="Gene3D" id="2.115.10.20">
    <property type="entry name" value="Glycosyl hydrolase domain, family 43"/>
    <property type="match status" value="1"/>
</dbReference>
<dbReference type="Proteomes" id="UP000484015">
    <property type="component" value="Unassembled WGS sequence"/>
</dbReference>
<evidence type="ECO:0000256" key="6">
    <source>
        <dbReference type="PIRSR" id="PIRSR606710-2"/>
    </source>
</evidence>
<feature type="site" description="Important for catalytic activity, responsible for pKa modulation of the active site Glu and correct orientation of both the proton donor and substrate" evidence="6">
    <location>
        <position position="226"/>
    </location>
</feature>
<dbReference type="PANTHER" id="PTHR43301">
    <property type="entry name" value="ARABINAN ENDO-1,5-ALPHA-L-ARABINOSIDASE"/>
    <property type="match status" value="1"/>
</dbReference>
<evidence type="ECO:0000256" key="2">
    <source>
        <dbReference type="ARBA" id="ARBA00009865"/>
    </source>
</evidence>
<keyword evidence="4" id="KW-0326">Glycosidase</keyword>
<dbReference type="Pfam" id="PF04616">
    <property type="entry name" value="Glyco_hydro_43"/>
    <property type="match status" value="1"/>
</dbReference>
<evidence type="ECO:0000313" key="10">
    <source>
        <dbReference type="Proteomes" id="UP000484015"/>
    </source>
</evidence>
<dbReference type="CDD" id="cd18832">
    <property type="entry name" value="GH43_GsAbnA-like"/>
    <property type="match status" value="1"/>
</dbReference>
<keyword evidence="10" id="KW-1185">Reference proteome</keyword>
<dbReference type="InterPro" id="IPR013320">
    <property type="entry name" value="ConA-like_dom_sf"/>
</dbReference>
<dbReference type="OrthoDB" id="9801455at2"/>
<gene>
    <name evidence="9" type="ORF">GM668_06225</name>
</gene>
<dbReference type="SUPFAM" id="SSF49899">
    <property type="entry name" value="Concanavalin A-like lectins/glucanases"/>
    <property type="match status" value="1"/>
</dbReference>
<dbReference type="GO" id="GO:0004553">
    <property type="term" value="F:hydrolase activity, hydrolyzing O-glycosyl compounds"/>
    <property type="evidence" value="ECO:0007669"/>
    <property type="project" value="InterPro"/>
</dbReference>
<comment type="pathway">
    <text evidence="1">Glycan metabolism; L-arabinan degradation.</text>
</comment>
<feature type="domain" description="Atrophied bacterial Ig" evidence="8">
    <location>
        <begin position="546"/>
        <end position="620"/>
    </location>
</feature>
<dbReference type="Gene3D" id="2.40.128.10">
    <property type="match status" value="1"/>
</dbReference>
<evidence type="ECO:0000256" key="5">
    <source>
        <dbReference type="PIRSR" id="PIRSR606710-1"/>
    </source>
</evidence>
<dbReference type="InterPro" id="IPR006710">
    <property type="entry name" value="Glyco_hydro_43"/>
</dbReference>